<keyword evidence="1 7" id="KW-0808">Transferase</keyword>
<keyword evidence="3 7" id="KW-0418">Kinase</keyword>
<dbReference type="EC" id="2.7.1.49" evidence="7"/>
<dbReference type="Pfam" id="PF08543">
    <property type="entry name" value="Phos_pyr_kin"/>
    <property type="match status" value="1"/>
</dbReference>
<dbReference type="KEGG" id="mzi:HWN40_08755"/>
<keyword evidence="4" id="KW-0067">ATP-binding</keyword>
<dbReference type="GO" id="GO:0005829">
    <property type="term" value="C:cytosol"/>
    <property type="evidence" value="ECO:0007669"/>
    <property type="project" value="TreeGrafter"/>
</dbReference>
<dbReference type="NCBIfam" id="TIGR00097">
    <property type="entry name" value="HMP-P_kinase"/>
    <property type="match status" value="1"/>
</dbReference>
<evidence type="ECO:0000313" key="7">
    <source>
        <dbReference type="EMBL" id="QLC50322.1"/>
    </source>
</evidence>
<dbReference type="EMBL" id="CP058215">
    <property type="protein sequence ID" value="QLC50322.1"/>
    <property type="molecule type" value="Genomic_DNA"/>
</dbReference>
<evidence type="ECO:0000259" key="6">
    <source>
        <dbReference type="Pfam" id="PF10120"/>
    </source>
</evidence>
<dbReference type="GO" id="GO:0009228">
    <property type="term" value="P:thiamine biosynthetic process"/>
    <property type="evidence" value="ECO:0007669"/>
    <property type="project" value="InterPro"/>
</dbReference>
<gene>
    <name evidence="7" type="primary">thiD</name>
    <name evidence="7" type="ORF">HWN40_08755</name>
</gene>
<dbReference type="Gene3D" id="3.40.1190.20">
    <property type="match status" value="1"/>
</dbReference>
<sequence length="445" mass="46521">MTGTTIVMTIAGSDSGGGAGIEADIKTISALGLHGACAITSVTSQNTQGVLSAFDLPEEVIRNQVDAVCTDMDVRWAKSGMLSSPEITSAVSEMVSKYDLKLVVDPVMAAEAGGDLLRKEAIFTLKEKLLPGSYAVTPNINEAVALSGIKITNIEEAKQAAKIIAETGVKAVIVTGGHLDASDIIYESETKKFTVIPGEFVKGGTHGSGCTYSSALTCYLAQGMSLPEAAKAAKDFVVRAILGSRNVGKGAGPVNPLAGTLTDAGKYAVLENLKNAVSNITESSSFGKLIPEVGANIAMALPDAGQTSDIAAVTGRIVRLKSEPEVVGDIEFGASSHVARIILAAMKYDSLIRAAVNVKYSEDIVKICRKMDLGVSSFDRADEPEKTHTMDWGTCDAIERYGSVPDIVYDKGGPGKEPMIRILGKDAEEVAGIALEISERYAAGI</sequence>
<evidence type="ECO:0000313" key="8">
    <source>
        <dbReference type="Proteomes" id="UP000509594"/>
    </source>
</evidence>
<protein>
    <submittedName>
        <fullName evidence="7">Bifunctional hydroxymethylpyrimidine kinase/phosphomethylpyrimidine kinase</fullName>
        <ecNumber evidence="7">2.7.1.49</ecNumber>
        <ecNumber evidence="7">2.7.4.7</ecNumber>
    </submittedName>
</protein>
<dbReference type="SUPFAM" id="SSF53639">
    <property type="entry name" value="AraD/HMP-PK domain-like"/>
    <property type="match status" value="1"/>
</dbReference>
<feature type="domain" description="Thiamine-phosphate synthase ThiN" evidence="6">
    <location>
        <begin position="272"/>
        <end position="434"/>
    </location>
</feature>
<dbReference type="InterPro" id="IPR019293">
    <property type="entry name" value="ThiN"/>
</dbReference>
<proteinExistence type="predicted"/>
<keyword evidence="8" id="KW-1185">Reference proteome</keyword>
<name>A0A7D5I9D6_9EURY</name>
<dbReference type="GeneID" id="55821760"/>
<dbReference type="Pfam" id="PF10120">
    <property type="entry name" value="ThiN"/>
    <property type="match status" value="1"/>
</dbReference>
<dbReference type="AlphaFoldDB" id="A0A7D5I9D6"/>
<evidence type="ECO:0000259" key="5">
    <source>
        <dbReference type="Pfam" id="PF08543"/>
    </source>
</evidence>
<dbReference type="Proteomes" id="UP000509594">
    <property type="component" value="Chromosome"/>
</dbReference>
<dbReference type="InterPro" id="IPR036409">
    <property type="entry name" value="Aldolase_II/adducin_N_sf"/>
</dbReference>
<dbReference type="PANTHER" id="PTHR20858">
    <property type="entry name" value="PHOSPHOMETHYLPYRIMIDINE KINASE"/>
    <property type="match status" value="1"/>
</dbReference>
<dbReference type="RefSeq" id="WP_176965378.1">
    <property type="nucleotide sequence ID" value="NZ_CP058215.1"/>
</dbReference>
<dbReference type="FunFam" id="3.40.1190.20:FF:000003">
    <property type="entry name" value="Phosphomethylpyrimidine kinase ThiD"/>
    <property type="match status" value="1"/>
</dbReference>
<keyword evidence="2" id="KW-0547">Nucleotide-binding</keyword>
<dbReference type="SUPFAM" id="SSF53613">
    <property type="entry name" value="Ribokinase-like"/>
    <property type="match status" value="1"/>
</dbReference>
<reference evidence="7 8" key="1">
    <citation type="submission" date="2020-06" db="EMBL/GenBank/DDBJ databases">
        <title>Methanolobus halotolerans sp. nov., isolated from a saline lake Tus in Siberia.</title>
        <authorList>
            <person name="Shen Y."/>
            <person name="Chen S.-C."/>
            <person name="Lai M.-C."/>
            <person name="Huang H.-H."/>
            <person name="Chiu H.-H."/>
            <person name="Tang S.-L."/>
            <person name="Rogozin D.Y."/>
            <person name="Degermendzhy A.G."/>
        </authorList>
    </citation>
    <scope>NUCLEOTIDE SEQUENCE [LARGE SCALE GENOMIC DNA]</scope>
    <source>
        <strain evidence="7 8">DSM 21339</strain>
    </source>
</reference>
<dbReference type="OrthoDB" id="43786at2157"/>
<feature type="domain" description="Pyridoxamine kinase/Phosphomethylpyrimidine kinase" evidence="5">
    <location>
        <begin position="14"/>
        <end position="255"/>
    </location>
</feature>
<evidence type="ECO:0000256" key="4">
    <source>
        <dbReference type="ARBA" id="ARBA00022840"/>
    </source>
</evidence>
<organism evidence="7 8">
    <name type="scientific">Methanolobus zinderi</name>
    <dbReference type="NCBI Taxonomy" id="536044"/>
    <lineage>
        <taxon>Archaea</taxon>
        <taxon>Methanobacteriati</taxon>
        <taxon>Methanobacteriota</taxon>
        <taxon>Stenosarchaea group</taxon>
        <taxon>Methanomicrobia</taxon>
        <taxon>Methanosarcinales</taxon>
        <taxon>Methanosarcinaceae</taxon>
        <taxon>Methanolobus</taxon>
    </lineage>
</organism>
<dbReference type="GO" id="GO:0008972">
    <property type="term" value="F:phosphomethylpyrimidine kinase activity"/>
    <property type="evidence" value="ECO:0007669"/>
    <property type="project" value="UniProtKB-EC"/>
</dbReference>
<dbReference type="CDD" id="cd01169">
    <property type="entry name" value="HMPP_kinase"/>
    <property type="match status" value="1"/>
</dbReference>
<evidence type="ECO:0000256" key="1">
    <source>
        <dbReference type="ARBA" id="ARBA00022679"/>
    </source>
</evidence>
<evidence type="ECO:0000256" key="2">
    <source>
        <dbReference type="ARBA" id="ARBA00022741"/>
    </source>
</evidence>
<evidence type="ECO:0000256" key="3">
    <source>
        <dbReference type="ARBA" id="ARBA00022777"/>
    </source>
</evidence>
<dbReference type="EC" id="2.7.4.7" evidence="7"/>
<dbReference type="GO" id="GO:0005524">
    <property type="term" value="F:ATP binding"/>
    <property type="evidence" value="ECO:0007669"/>
    <property type="project" value="UniProtKB-KW"/>
</dbReference>
<accession>A0A7D5I9D6</accession>
<dbReference type="PANTHER" id="PTHR20858:SF17">
    <property type="entry name" value="HYDROXYMETHYLPYRIMIDINE_PHOSPHOMETHYLPYRIMIDINE KINASE THI20-RELATED"/>
    <property type="match status" value="1"/>
</dbReference>
<dbReference type="InterPro" id="IPR029056">
    <property type="entry name" value="Ribokinase-like"/>
</dbReference>
<dbReference type="GO" id="GO:0008902">
    <property type="term" value="F:hydroxymethylpyrimidine kinase activity"/>
    <property type="evidence" value="ECO:0007669"/>
    <property type="project" value="UniProtKB-EC"/>
</dbReference>
<dbReference type="Gene3D" id="3.40.225.10">
    <property type="entry name" value="Class II aldolase/adducin N-terminal domain"/>
    <property type="match status" value="1"/>
</dbReference>
<dbReference type="InterPro" id="IPR013749">
    <property type="entry name" value="PM/HMP-P_kinase-1"/>
</dbReference>
<dbReference type="InterPro" id="IPR004399">
    <property type="entry name" value="HMP/HMP-P_kinase_dom"/>
</dbReference>